<name>A0A8X6MN44_NEPPI</name>
<comment type="caution">
    <text evidence="1">The sequence shown here is derived from an EMBL/GenBank/DDBJ whole genome shotgun (WGS) entry which is preliminary data.</text>
</comment>
<keyword evidence="2" id="KW-1185">Reference proteome</keyword>
<dbReference type="Proteomes" id="UP000887013">
    <property type="component" value="Unassembled WGS sequence"/>
</dbReference>
<dbReference type="AlphaFoldDB" id="A0A8X6MN44"/>
<proteinExistence type="predicted"/>
<evidence type="ECO:0000313" key="1">
    <source>
        <dbReference type="EMBL" id="GFS69048.1"/>
    </source>
</evidence>
<protein>
    <submittedName>
        <fullName evidence="1">Uncharacterized protein</fullName>
    </submittedName>
</protein>
<organism evidence="1 2">
    <name type="scientific">Nephila pilipes</name>
    <name type="common">Giant wood spider</name>
    <name type="synonym">Nephila maculata</name>
    <dbReference type="NCBI Taxonomy" id="299642"/>
    <lineage>
        <taxon>Eukaryota</taxon>
        <taxon>Metazoa</taxon>
        <taxon>Ecdysozoa</taxon>
        <taxon>Arthropoda</taxon>
        <taxon>Chelicerata</taxon>
        <taxon>Arachnida</taxon>
        <taxon>Araneae</taxon>
        <taxon>Araneomorphae</taxon>
        <taxon>Entelegynae</taxon>
        <taxon>Araneoidea</taxon>
        <taxon>Nephilidae</taxon>
        <taxon>Nephila</taxon>
    </lineage>
</organism>
<evidence type="ECO:0000313" key="2">
    <source>
        <dbReference type="Proteomes" id="UP000887013"/>
    </source>
</evidence>
<dbReference type="EMBL" id="BMAW01049064">
    <property type="protein sequence ID" value="GFS69048.1"/>
    <property type="molecule type" value="Genomic_DNA"/>
</dbReference>
<accession>A0A8X6MN44</accession>
<reference evidence="1" key="1">
    <citation type="submission" date="2020-08" db="EMBL/GenBank/DDBJ databases">
        <title>Multicomponent nature underlies the extraordinary mechanical properties of spider dragline silk.</title>
        <authorList>
            <person name="Kono N."/>
            <person name="Nakamura H."/>
            <person name="Mori M."/>
            <person name="Yoshida Y."/>
            <person name="Ohtoshi R."/>
            <person name="Malay A.D."/>
            <person name="Moran D.A.P."/>
            <person name="Tomita M."/>
            <person name="Numata K."/>
            <person name="Arakawa K."/>
        </authorList>
    </citation>
    <scope>NUCLEOTIDE SEQUENCE</scope>
</reference>
<sequence length="128" mass="14668">MWSDAHCYELASDVSEHFFYGCDILAERFIRKQYLLSFIDLVVVTPTLNKISSSHSFISCFLLRMGWWMIACLRYICCCIWLSTRPCLCPCSIHFFSVLSDAFVFVGWYTSQQVYISGHAAPNLLPGG</sequence>
<gene>
    <name evidence="1" type="ORF">NPIL_693811</name>
</gene>